<evidence type="ECO:0000259" key="1">
    <source>
        <dbReference type="Pfam" id="PF08928"/>
    </source>
</evidence>
<dbReference type="Gene3D" id="1.10.3920.10">
    <property type="entry name" value="PA2201 C-terminal domain-like"/>
    <property type="match status" value="1"/>
</dbReference>
<evidence type="ECO:0008006" key="5">
    <source>
        <dbReference type="Google" id="ProtNLM"/>
    </source>
</evidence>
<protein>
    <recommendedName>
        <fullName evidence="5">DUF1911 domain-containing protein</fullName>
    </recommendedName>
</protein>
<proteinExistence type="predicted"/>
<organism evidence="3 4">
    <name type="scientific">Variovorax paradoxus</name>
    <dbReference type="NCBI Taxonomy" id="34073"/>
    <lineage>
        <taxon>Bacteria</taxon>
        <taxon>Pseudomonadati</taxon>
        <taxon>Pseudomonadota</taxon>
        <taxon>Betaproteobacteria</taxon>
        <taxon>Burkholderiales</taxon>
        <taxon>Comamonadaceae</taxon>
        <taxon>Variovorax</taxon>
    </lineage>
</organism>
<dbReference type="OrthoDB" id="9179084at2"/>
<dbReference type="Pfam" id="PF08929">
    <property type="entry name" value="PoNi_C"/>
    <property type="match status" value="1"/>
</dbReference>
<dbReference type="EMBL" id="JXQQ01000009">
    <property type="protein sequence ID" value="KIQ35536.1"/>
    <property type="molecule type" value="Genomic_DNA"/>
</dbReference>
<dbReference type="Pfam" id="PF08928">
    <property type="entry name" value="PoNi_N"/>
    <property type="match status" value="1"/>
</dbReference>
<dbReference type="InterPro" id="IPR015024">
    <property type="entry name" value="PoNi_N"/>
</dbReference>
<accession>A0A0D0MSR1</accession>
<evidence type="ECO:0000259" key="2">
    <source>
        <dbReference type="Pfam" id="PF08929"/>
    </source>
</evidence>
<dbReference type="RefSeq" id="WP_042577539.1">
    <property type="nucleotide sequence ID" value="NZ_JXQQ01000009.1"/>
</dbReference>
<dbReference type="SUPFAM" id="SSF140731">
    <property type="entry name" value="PA2201 C-terminal domain-like"/>
    <property type="match status" value="1"/>
</dbReference>
<feature type="domain" description="PoNi C-terminal" evidence="2">
    <location>
        <begin position="145"/>
        <end position="250"/>
    </location>
</feature>
<feature type="domain" description="PoNi N-terminal" evidence="1">
    <location>
        <begin position="49"/>
        <end position="133"/>
    </location>
</feature>
<dbReference type="AlphaFoldDB" id="A0A0D0MSR1"/>
<name>A0A0D0MSR1_VARPD</name>
<sequence length="323" mass="36826">MAFKDMRRQKFLSESHANERDDDLTFGIRRYTERAGNPDLREEARSKSAWMAATYSLELVILRYTAGRPVESLSRELPSVIEAFDRYIPFDNPPPSEARTLTITQIEAYVYVMWILSLCKLLGHADLVSKVLSWLNIGREFSRGRDTLFEQVVGKLTGAMEDPGRYILHLAPYAPLGKAVIAEHADDRPALVKEFLDGWYKGLKECYWHGTHTDQIGYFGYWAFEAALVTVLWDIDDSSYRDHLVYPKDLVDWAREHQAEALTSGPSRTPGGESCPQAGWWFTPALKGSRRYLKQGEAMPVIGGSDYGSTFWQWDVNQSTPKL</sequence>
<evidence type="ECO:0000313" key="4">
    <source>
        <dbReference type="Proteomes" id="UP000032067"/>
    </source>
</evidence>
<gene>
    <name evidence="3" type="ORF">RT97_04230</name>
</gene>
<dbReference type="InterPro" id="IPR028983">
    <property type="entry name" value="PA2201-like_C"/>
</dbReference>
<dbReference type="InterPro" id="IPR015025">
    <property type="entry name" value="PoNi_C"/>
</dbReference>
<evidence type="ECO:0000313" key="3">
    <source>
        <dbReference type="EMBL" id="KIQ35536.1"/>
    </source>
</evidence>
<reference evidence="3 4" key="1">
    <citation type="submission" date="2014-12" db="EMBL/GenBank/DDBJ databases">
        <title>16Stimator: statistical estimation of ribosomal gene copy numbers from draft genome assemblies.</title>
        <authorList>
            <person name="Perisin M.A."/>
            <person name="Vetter M."/>
            <person name="Gilbert J.A."/>
            <person name="Bergelson J."/>
        </authorList>
    </citation>
    <scope>NUCLEOTIDE SEQUENCE [LARGE SCALE GENOMIC DNA]</scope>
    <source>
        <strain evidence="3 4">MEDvA23</strain>
    </source>
</reference>
<dbReference type="Proteomes" id="UP000032067">
    <property type="component" value="Unassembled WGS sequence"/>
</dbReference>
<comment type="caution">
    <text evidence="3">The sequence shown here is derived from an EMBL/GenBank/DDBJ whole genome shotgun (WGS) entry which is preliminary data.</text>
</comment>